<dbReference type="EMBL" id="CALTRL010001079">
    <property type="protein sequence ID" value="CAH7670870.1"/>
    <property type="molecule type" value="Genomic_DNA"/>
</dbReference>
<reference evidence="2" key="1">
    <citation type="submission" date="2022-06" db="EMBL/GenBank/DDBJ databases">
        <authorList>
            <consortium name="SYNGENTA / RWTH Aachen University"/>
        </authorList>
    </citation>
    <scope>NUCLEOTIDE SEQUENCE</scope>
</reference>
<proteinExistence type="predicted"/>
<comment type="caution">
    <text evidence="2">The sequence shown here is derived from an EMBL/GenBank/DDBJ whole genome shotgun (WGS) entry which is preliminary data.</text>
</comment>
<gene>
    <name evidence="2" type="ORF">PPACK8108_LOCUS5614</name>
</gene>
<dbReference type="AlphaFoldDB" id="A0AAV0AQM3"/>
<dbReference type="Proteomes" id="UP001153365">
    <property type="component" value="Unassembled WGS sequence"/>
</dbReference>
<organism evidence="2 3">
    <name type="scientific">Phakopsora pachyrhizi</name>
    <name type="common">Asian soybean rust disease fungus</name>
    <dbReference type="NCBI Taxonomy" id="170000"/>
    <lineage>
        <taxon>Eukaryota</taxon>
        <taxon>Fungi</taxon>
        <taxon>Dikarya</taxon>
        <taxon>Basidiomycota</taxon>
        <taxon>Pucciniomycotina</taxon>
        <taxon>Pucciniomycetes</taxon>
        <taxon>Pucciniales</taxon>
        <taxon>Phakopsoraceae</taxon>
        <taxon>Phakopsora</taxon>
    </lineage>
</organism>
<feature type="region of interest" description="Disordered" evidence="1">
    <location>
        <begin position="708"/>
        <end position="729"/>
    </location>
</feature>
<feature type="compositionally biased region" description="Polar residues" evidence="1">
    <location>
        <begin position="22"/>
        <end position="41"/>
    </location>
</feature>
<evidence type="ECO:0000313" key="3">
    <source>
        <dbReference type="Proteomes" id="UP001153365"/>
    </source>
</evidence>
<accession>A0AAV0AQM3</accession>
<feature type="region of interest" description="Disordered" evidence="1">
    <location>
        <begin position="547"/>
        <end position="583"/>
    </location>
</feature>
<feature type="compositionally biased region" description="Polar residues" evidence="1">
    <location>
        <begin position="324"/>
        <end position="333"/>
    </location>
</feature>
<feature type="compositionally biased region" description="Polar residues" evidence="1">
    <location>
        <begin position="1"/>
        <end position="12"/>
    </location>
</feature>
<keyword evidence="3" id="KW-1185">Reference proteome</keyword>
<evidence type="ECO:0000256" key="1">
    <source>
        <dbReference type="SAM" id="MobiDB-lite"/>
    </source>
</evidence>
<sequence length="729" mass="80615">MFEQNQHSTKVNTRSRSTSSTGNHDNINQKPTTTNIQNSKRNSGRRNNHQPDSSTNSSSSSGSEFDDSEVEDQNDGEQSDSSSDVFVLHRHLELRHLNNQTHQSIDSSGFDIFSSQQWNLDKKRLKRFNTLRDTDLVQIHHPVPVKSNSWSTGKLKQKDLSLLDISSPPVIINGGEKPSTTNKTSHSNNLADLNQITTDVNQKPSHQLLKRISNSLSGPSVSSLYYSPYSSFAPSYDTTGTVQTADQARLKYLSRRRLDDWCKRDGIYDLIDDSEVVLILPENNQGEKKDNELMEAEVVNRSRRKRQRTRSEAFKDNTEKTHNDQASNNLGDNRAEINQSINCLLKQNARLIKNLQERQFQRLRSSNDNSHLDPILSASAATPVMSNLLNQAVPAKRSGSSPGVITKEEAQEAKLLMRSLYKLISQRPRLMIQSDNTLTQKDLIPKGSLGAESFELTLIPDGRSIRNLYKMMLMEPLEDDEGEECYDGDLPPNEPVGILESVLNSQPDQRVTDLLKRVIAENESNFSESSSSINNGRQIRGVGLSKVNNPIGQQQTNQRRMAQLSSASPFRDPSLSGGNSNLNPTINKINHQALTAIPSMKGNLADQFGRPKTAALNNSLNSMTMISKFPQQQRMIGGGSISNLSLMGQPSGQGTFINLQQQQQKARFIGSPFSSRESVVNGSLVGGGSRSLGSSLVGLGSANLKVGSSGSNISDNVRNVNGLHQQRQL</sequence>
<feature type="compositionally biased region" description="Basic and acidic residues" evidence="1">
    <location>
        <begin position="309"/>
        <end position="323"/>
    </location>
</feature>
<feature type="region of interest" description="Disordered" evidence="1">
    <location>
        <begin position="298"/>
        <end position="333"/>
    </location>
</feature>
<feature type="compositionally biased region" description="Polar residues" evidence="1">
    <location>
        <begin position="547"/>
        <end position="568"/>
    </location>
</feature>
<evidence type="ECO:0000313" key="2">
    <source>
        <dbReference type="EMBL" id="CAH7670870.1"/>
    </source>
</evidence>
<feature type="region of interest" description="Disordered" evidence="1">
    <location>
        <begin position="1"/>
        <end position="83"/>
    </location>
</feature>
<feature type="compositionally biased region" description="Acidic residues" evidence="1">
    <location>
        <begin position="64"/>
        <end position="78"/>
    </location>
</feature>
<name>A0AAV0AQM3_PHAPC</name>
<protein>
    <submittedName>
        <fullName evidence="2">Expressed protein</fullName>
    </submittedName>
</protein>
<feature type="compositionally biased region" description="Low complexity" evidence="1">
    <location>
        <begin position="52"/>
        <end position="63"/>
    </location>
</feature>